<protein>
    <submittedName>
        <fullName evidence="1">Uncharacterized protein</fullName>
    </submittedName>
</protein>
<dbReference type="Proteomes" id="UP000467700">
    <property type="component" value="Unassembled WGS sequence"/>
</dbReference>
<proteinExistence type="predicted"/>
<name>A0A8S0W6T5_CYCAE</name>
<dbReference type="Gene3D" id="3.80.10.10">
    <property type="entry name" value="Ribonuclease Inhibitor"/>
    <property type="match status" value="1"/>
</dbReference>
<organism evidence="1 2">
    <name type="scientific">Cyclocybe aegerita</name>
    <name type="common">Black poplar mushroom</name>
    <name type="synonym">Agrocybe aegerita</name>
    <dbReference type="NCBI Taxonomy" id="1973307"/>
    <lineage>
        <taxon>Eukaryota</taxon>
        <taxon>Fungi</taxon>
        <taxon>Dikarya</taxon>
        <taxon>Basidiomycota</taxon>
        <taxon>Agaricomycotina</taxon>
        <taxon>Agaricomycetes</taxon>
        <taxon>Agaricomycetidae</taxon>
        <taxon>Agaricales</taxon>
        <taxon>Agaricineae</taxon>
        <taxon>Bolbitiaceae</taxon>
        <taxon>Cyclocybe</taxon>
    </lineage>
</organism>
<evidence type="ECO:0000313" key="2">
    <source>
        <dbReference type="Proteomes" id="UP000467700"/>
    </source>
</evidence>
<keyword evidence="2" id="KW-1185">Reference proteome</keyword>
<sequence length="244" mass="27741">MELLRLAPQLEECTFNMMETTEPGDPDPPTNNIAMPNLRALFFGANCEDRLDVFLVKLYLPVLEELHIDSITNLEPPIDLVSHFARWRCPLRRLLLSDHETQQMVMKRVLLQVPTLEYLHLSSSENNPAACDVLYALADRLGSADGTVSFLPRLKTFESFNTPPTFSWDVIPRIFSVSFDGVDPISPASLPPRPVLQRVIIHVNPEPDTNEVDQETMRRYLYLKRIGIELDIDPPLLSSHHSSV</sequence>
<reference evidence="1 2" key="1">
    <citation type="submission" date="2020-01" db="EMBL/GenBank/DDBJ databases">
        <authorList>
            <person name="Gupta K D."/>
        </authorList>
    </citation>
    <scope>NUCLEOTIDE SEQUENCE [LARGE SCALE GENOMIC DNA]</scope>
</reference>
<dbReference type="InterPro" id="IPR032675">
    <property type="entry name" value="LRR_dom_sf"/>
</dbReference>
<dbReference type="OrthoDB" id="3037697at2759"/>
<dbReference type="EMBL" id="CACVBS010000046">
    <property type="protein sequence ID" value="CAA7265078.1"/>
    <property type="molecule type" value="Genomic_DNA"/>
</dbReference>
<accession>A0A8S0W6T5</accession>
<gene>
    <name evidence="1" type="ORF">AAE3_LOCUS7038</name>
</gene>
<comment type="caution">
    <text evidence="1">The sequence shown here is derived from an EMBL/GenBank/DDBJ whole genome shotgun (WGS) entry which is preliminary data.</text>
</comment>
<dbReference type="AlphaFoldDB" id="A0A8S0W6T5"/>
<evidence type="ECO:0000313" key="1">
    <source>
        <dbReference type="EMBL" id="CAA7265078.1"/>
    </source>
</evidence>